<dbReference type="PANTHER" id="PTHR38731:SF3">
    <property type="entry name" value="BLL6125 PROTEIN"/>
    <property type="match status" value="1"/>
</dbReference>
<feature type="domain" description="FecR protein" evidence="2">
    <location>
        <begin position="57"/>
        <end position="152"/>
    </location>
</feature>
<gene>
    <name evidence="3" type="ORF">D2N39_15330</name>
</gene>
<dbReference type="AlphaFoldDB" id="A0A398BJT7"/>
<organism evidence="3 4">
    <name type="scientific">Gemmobacter lutimaris</name>
    <dbReference type="NCBI Taxonomy" id="2306023"/>
    <lineage>
        <taxon>Bacteria</taxon>
        <taxon>Pseudomonadati</taxon>
        <taxon>Pseudomonadota</taxon>
        <taxon>Alphaproteobacteria</taxon>
        <taxon>Rhodobacterales</taxon>
        <taxon>Paracoccaceae</taxon>
        <taxon>Gemmobacter</taxon>
    </lineage>
</organism>
<comment type="caution">
    <text evidence="3">The sequence shown here is derived from an EMBL/GenBank/DDBJ whole genome shotgun (WGS) entry which is preliminary data.</text>
</comment>
<proteinExistence type="predicted"/>
<dbReference type="Gene3D" id="2.60.120.1440">
    <property type="match status" value="1"/>
</dbReference>
<dbReference type="InterPro" id="IPR006860">
    <property type="entry name" value="FecR"/>
</dbReference>
<evidence type="ECO:0000313" key="4">
    <source>
        <dbReference type="Proteomes" id="UP000266649"/>
    </source>
</evidence>
<dbReference type="EMBL" id="QXXQ01000009">
    <property type="protein sequence ID" value="RID90959.1"/>
    <property type="molecule type" value="Genomic_DNA"/>
</dbReference>
<dbReference type="Pfam" id="PF04773">
    <property type="entry name" value="FecR"/>
    <property type="match status" value="1"/>
</dbReference>
<keyword evidence="1" id="KW-0732">Signal</keyword>
<dbReference type="OrthoDB" id="8443045at2"/>
<evidence type="ECO:0000313" key="3">
    <source>
        <dbReference type="EMBL" id="RID90959.1"/>
    </source>
</evidence>
<evidence type="ECO:0000256" key="1">
    <source>
        <dbReference type="SAM" id="SignalP"/>
    </source>
</evidence>
<name>A0A398BJT7_9RHOB</name>
<keyword evidence="4" id="KW-1185">Reference proteome</keyword>
<protein>
    <submittedName>
        <fullName evidence="3">Iron dicitrate transport regulator FecR</fullName>
    </submittedName>
</protein>
<feature type="signal peptide" evidence="1">
    <location>
        <begin position="1"/>
        <end position="22"/>
    </location>
</feature>
<dbReference type="RefSeq" id="WP_119135651.1">
    <property type="nucleotide sequence ID" value="NZ_QXXQ01000009.1"/>
</dbReference>
<dbReference type="PANTHER" id="PTHR38731">
    <property type="entry name" value="LIPL45-RELATED LIPOPROTEIN-RELATED"/>
    <property type="match status" value="1"/>
</dbReference>
<reference evidence="3 4" key="1">
    <citation type="submission" date="2018-09" db="EMBL/GenBank/DDBJ databases">
        <title>Gemmobacter lutimaris sp. nov., a marine bacterium isolated from tidal flat.</title>
        <authorList>
            <person name="Lee D.W."/>
            <person name="Yoo Y."/>
            <person name="Kim J.-J."/>
            <person name="Kim B.S."/>
        </authorList>
    </citation>
    <scope>NUCLEOTIDE SEQUENCE [LARGE SCALE GENOMIC DNA]</scope>
    <source>
        <strain evidence="3 4">YJ-T1-11</strain>
    </source>
</reference>
<feature type="chain" id="PRO_5017456005" evidence="1">
    <location>
        <begin position="23"/>
        <end position="199"/>
    </location>
</feature>
<accession>A0A398BJT7</accession>
<dbReference type="Proteomes" id="UP000266649">
    <property type="component" value="Unassembled WGS sequence"/>
</dbReference>
<evidence type="ECO:0000259" key="2">
    <source>
        <dbReference type="Pfam" id="PF04773"/>
    </source>
</evidence>
<sequence length="199" mass="20756">MPATRRLFLAAPALLLAGRSLAASPVGVTLALTGQATLARDKAENTLRPDDPLNEGDTVTTAAASMAVLELFTETRINLGPETRFTVDRFIADLGGTITVGGAMVFDRPETLPPLDLEVQTSFARIGVRGTRFFAGPSNGVFGVFVQRGRVEVTAAGQTRQIGAGEGVNIVAPEAAPSAVAYWGEARVAEAFASVGLTR</sequence>